<dbReference type="AlphaFoldDB" id="A0A8J8PHJ6"/>
<evidence type="ECO:0000259" key="1">
    <source>
        <dbReference type="Pfam" id="PF01497"/>
    </source>
</evidence>
<comment type="caution">
    <text evidence="2">The sequence shown here is derived from an EMBL/GenBank/DDBJ whole genome shotgun (WGS) entry which is preliminary data.</text>
</comment>
<feature type="domain" description="Fe/B12 periplasmic-binding" evidence="1">
    <location>
        <begin position="98"/>
        <end position="276"/>
    </location>
</feature>
<dbReference type="RefSeq" id="WP_400256635.1">
    <property type="nucleotide sequence ID" value="NZ_CAYAYE010000018.1"/>
</dbReference>
<proteinExistence type="predicted"/>
<evidence type="ECO:0000313" key="3">
    <source>
        <dbReference type="Proteomes" id="UP000752814"/>
    </source>
</evidence>
<evidence type="ECO:0000313" key="2">
    <source>
        <dbReference type="EMBL" id="TQS83648.1"/>
    </source>
</evidence>
<dbReference type="EMBL" id="LVVT01000008">
    <property type="protein sequence ID" value="TQS83648.1"/>
    <property type="molecule type" value="Genomic_DNA"/>
</dbReference>
<dbReference type="Proteomes" id="UP000752814">
    <property type="component" value="Unassembled WGS sequence"/>
</dbReference>
<name>A0A8J8PHJ6_9ARCH</name>
<sequence>MKTKLVAVCLVAIIVVAGAAIVFTWNSDDVKGNESSDTVKDMAGRSVEIPDNLDRGIVTFGSVDPLRFVSYFNLNEKVIEVDDGDVTDNKNGRAYSYAYDYDKLTKVHSDNAITSEDVERVANLQPSLVIVGGNVYANYADMVNILAKAVPVFVLKSMSTSAAYWDPATYKLNDDFTQQITQLGIVLKETDRAKELVSGFNKYLQELKSMIGTTDEKIITSGLTISGSNPLNVTFPFYAPLEVNGVSNVYNQSKDTKVELDVETVAKLNMTMMLIDPSSSDKIIGNNSSQLVMDYIYGVNNDADPSNDISMYTVLPIVWDGCNWDVSLVGSFYISYLLYDSMSHKDVMNKMNEIFEFFYGSDGSSVISDMSQFFNEKSSKNGVELPLFSQVEIVKNAGGYTFSVA</sequence>
<protein>
    <recommendedName>
        <fullName evidence="1">Fe/B12 periplasmic-binding domain-containing protein</fullName>
    </recommendedName>
</protein>
<dbReference type="Pfam" id="PF01497">
    <property type="entry name" value="Peripla_BP_2"/>
    <property type="match status" value="1"/>
</dbReference>
<reference evidence="2" key="1">
    <citation type="submission" date="2016-03" db="EMBL/GenBank/DDBJ databases">
        <authorList>
            <person name="Borrel G."/>
            <person name="Mccann A."/>
            <person name="O'Toole P.W."/>
        </authorList>
    </citation>
    <scope>NUCLEOTIDE SEQUENCE</scope>
    <source>
        <strain evidence="2">183</strain>
    </source>
</reference>
<dbReference type="PANTHER" id="PTHR30535:SF34">
    <property type="entry name" value="MOLYBDATE-BINDING PROTEIN MOLA"/>
    <property type="match status" value="1"/>
</dbReference>
<gene>
    <name evidence="2" type="ORF">A3207_08690</name>
</gene>
<dbReference type="PANTHER" id="PTHR30535">
    <property type="entry name" value="VITAMIN B12-BINDING PROTEIN"/>
    <property type="match status" value="1"/>
</dbReference>
<organism evidence="2 3">
    <name type="scientific">Candidatus Methanomassiliicoccus intestinalis</name>
    <dbReference type="NCBI Taxonomy" id="1406512"/>
    <lineage>
        <taxon>Archaea</taxon>
        <taxon>Methanobacteriati</taxon>
        <taxon>Thermoplasmatota</taxon>
        <taxon>Thermoplasmata</taxon>
        <taxon>Methanomassiliicoccales</taxon>
        <taxon>Methanomassiliicoccaceae</taxon>
        <taxon>Methanomassiliicoccus</taxon>
    </lineage>
</organism>
<accession>A0A8J8PHJ6</accession>
<dbReference type="Gene3D" id="3.40.50.1980">
    <property type="entry name" value="Nitrogenase molybdenum iron protein domain"/>
    <property type="match status" value="2"/>
</dbReference>
<dbReference type="InterPro" id="IPR002491">
    <property type="entry name" value="ABC_transptr_periplasmic_BD"/>
</dbReference>
<dbReference type="SUPFAM" id="SSF53807">
    <property type="entry name" value="Helical backbone' metal receptor"/>
    <property type="match status" value="1"/>
</dbReference>
<dbReference type="InterPro" id="IPR050902">
    <property type="entry name" value="ABC_Transporter_SBP"/>
</dbReference>